<reference evidence="1 2" key="1">
    <citation type="journal article" date="2021" name="Hortic Res">
        <title>High-quality reference genome and annotation aids understanding of berry development for evergreen blueberry (Vaccinium darrowii).</title>
        <authorList>
            <person name="Yu J."/>
            <person name="Hulse-Kemp A.M."/>
            <person name="Babiker E."/>
            <person name="Staton M."/>
        </authorList>
    </citation>
    <scope>NUCLEOTIDE SEQUENCE [LARGE SCALE GENOMIC DNA]</scope>
    <source>
        <strain evidence="2">cv. NJ 8807/NJ 8810</strain>
        <tissue evidence="1">Young leaf</tissue>
    </source>
</reference>
<evidence type="ECO:0000313" key="2">
    <source>
        <dbReference type="Proteomes" id="UP000828048"/>
    </source>
</evidence>
<accession>A0ACB7Y4Y7</accession>
<gene>
    <name evidence="1" type="ORF">Vadar_001530</name>
</gene>
<evidence type="ECO:0000313" key="1">
    <source>
        <dbReference type="EMBL" id="KAH7848337.1"/>
    </source>
</evidence>
<protein>
    <submittedName>
        <fullName evidence="1">Uncharacterized protein</fullName>
    </submittedName>
</protein>
<dbReference type="EMBL" id="CM037157">
    <property type="protein sequence ID" value="KAH7848337.1"/>
    <property type="molecule type" value="Genomic_DNA"/>
</dbReference>
<keyword evidence="2" id="KW-1185">Reference proteome</keyword>
<sequence length="236" mass="26270">MARLLSQTLTRLSSSAKLPNPTTAHLSLSPRILTHRNRSNQSGKAQLVEVDIDSSSSSDREVEVMGVKRLEDVIHSIIVRRSAPDWLPFIPGSSYWVPPRRRAPGLVELVGKLTNPLSDEEKMAFTTERGWPSSTYFIEGSAAHPVPLELQRMRKVEGNLYAVLAGGQSPLYISETAEMKKPKMKLWQKKAEQAFECLYRNLWYCEVGSSIRVAASVAVNLTGSTKSSRALLLCFI</sequence>
<comment type="caution">
    <text evidence="1">The sequence shown here is derived from an EMBL/GenBank/DDBJ whole genome shotgun (WGS) entry which is preliminary data.</text>
</comment>
<name>A0ACB7Y4Y7_9ERIC</name>
<proteinExistence type="predicted"/>
<organism evidence="1 2">
    <name type="scientific">Vaccinium darrowii</name>
    <dbReference type="NCBI Taxonomy" id="229202"/>
    <lineage>
        <taxon>Eukaryota</taxon>
        <taxon>Viridiplantae</taxon>
        <taxon>Streptophyta</taxon>
        <taxon>Embryophyta</taxon>
        <taxon>Tracheophyta</taxon>
        <taxon>Spermatophyta</taxon>
        <taxon>Magnoliopsida</taxon>
        <taxon>eudicotyledons</taxon>
        <taxon>Gunneridae</taxon>
        <taxon>Pentapetalae</taxon>
        <taxon>asterids</taxon>
        <taxon>Ericales</taxon>
        <taxon>Ericaceae</taxon>
        <taxon>Vaccinioideae</taxon>
        <taxon>Vaccinieae</taxon>
        <taxon>Vaccinium</taxon>
    </lineage>
</organism>
<dbReference type="Proteomes" id="UP000828048">
    <property type="component" value="Chromosome 7"/>
</dbReference>